<keyword evidence="18" id="KW-0460">Magnesium</keyword>
<keyword evidence="7 17" id="KW-0547">Nucleotide-binding</keyword>
<feature type="binding site" evidence="17">
    <location>
        <position position="71"/>
    </location>
    <ligand>
        <name>ATP</name>
        <dbReference type="ChEBI" id="CHEBI:30616"/>
    </ligand>
</feature>
<keyword evidence="9 17" id="KW-0067">ATP-binding</keyword>
<dbReference type="GO" id="GO:0016301">
    <property type="term" value="F:kinase activity"/>
    <property type="evidence" value="ECO:0007669"/>
    <property type="project" value="UniProtKB-KW"/>
</dbReference>
<dbReference type="InterPro" id="IPR000829">
    <property type="entry name" value="DAGK"/>
</dbReference>
<feature type="transmembrane region" description="Helical" evidence="19">
    <location>
        <begin position="91"/>
        <end position="112"/>
    </location>
</feature>
<dbReference type="Pfam" id="PF01219">
    <property type="entry name" value="DAGK_prokar"/>
    <property type="match status" value="1"/>
</dbReference>
<feature type="binding site" evidence="16">
    <location>
        <position position="64"/>
    </location>
    <ligand>
        <name>substrate</name>
    </ligand>
</feature>
<evidence type="ECO:0000256" key="17">
    <source>
        <dbReference type="PIRSR" id="PIRSR600829-3"/>
    </source>
</evidence>
<evidence type="ECO:0000256" key="16">
    <source>
        <dbReference type="PIRSR" id="PIRSR600829-2"/>
    </source>
</evidence>
<dbReference type="CDD" id="cd14265">
    <property type="entry name" value="UDPK_IM_like"/>
    <property type="match status" value="1"/>
</dbReference>
<keyword evidence="3" id="KW-1003">Cell membrane</keyword>
<keyword evidence="12 19" id="KW-0472">Membrane</keyword>
<evidence type="ECO:0000256" key="9">
    <source>
        <dbReference type="ARBA" id="ARBA00022840"/>
    </source>
</evidence>
<evidence type="ECO:0000256" key="8">
    <source>
        <dbReference type="ARBA" id="ARBA00022777"/>
    </source>
</evidence>
<evidence type="ECO:0000256" key="4">
    <source>
        <dbReference type="ARBA" id="ARBA00022516"/>
    </source>
</evidence>
<keyword evidence="11" id="KW-0443">Lipid metabolism</keyword>
<comment type="subcellular location">
    <subcellularLocation>
        <location evidence="1">Cell membrane</location>
        <topology evidence="1">Multi-pass membrane protein</topology>
    </subcellularLocation>
</comment>
<reference evidence="21" key="1">
    <citation type="submission" date="2017-09" db="EMBL/GenBank/DDBJ databases">
        <title>Depth-based differentiation of microbial function through sediment-hosted aquifers and enrichment of novel symbionts in the deep terrestrial subsurface.</title>
        <authorList>
            <person name="Probst A.J."/>
            <person name="Ladd B."/>
            <person name="Jarett J.K."/>
            <person name="Geller-Mcgrath D.E."/>
            <person name="Sieber C.M.K."/>
            <person name="Emerson J.B."/>
            <person name="Anantharaman K."/>
            <person name="Thomas B.C."/>
            <person name="Malmstrom R."/>
            <person name="Stieglmeier M."/>
            <person name="Klingl A."/>
            <person name="Woyke T."/>
            <person name="Ryan C.M."/>
            <person name="Banfield J.F."/>
        </authorList>
    </citation>
    <scope>NUCLEOTIDE SEQUENCE [LARGE SCALE GENOMIC DNA]</scope>
</reference>
<dbReference type="AlphaFoldDB" id="A0A2M8F1N6"/>
<evidence type="ECO:0000256" key="12">
    <source>
        <dbReference type="ARBA" id="ARBA00023136"/>
    </source>
</evidence>
<feature type="transmembrane region" description="Helical" evidence="19">
    <location>
        <begin position="50"/>
        <end position="70"/>
    </location>
</feature>
<comment type="cofactor">
    <cofactor evidence="18">
        <name>Mg(2+)</name>
        <dbReference type="ChEBI" id="CHEBI:18420"/>
    </cofactor>
    <text evidence="18">Mn(2+), Zn(2+), Cd(2+) and Co(2+) support activity to lesser extents.</text>
</comment>
<keyword evidence="8" id="KW-0418">Kinase</keyword>
<sequence>MIKKHADAIGHAVDGLLWAVRTQSNYKIHFSLILLSVVVGWFLNISYTEWMVILVTSLLGIIIETVNTSIEKMGDAVDTNYNENIKISKDVSASAMLLYSLGAIIVAGIIFIPKLLDIFY</sequence>
<feature type="transmembrane region" description="Helical" evidence="19">
    <location>
        <begin position="26"/>
        <end position="44"/>
    </location>
</feature>
<dbReference type="GO" id="GO:0005524">
    <property type="term" value="F:ATP binding"/>
    <property type="evidence" value="ECO:0007669"/>
    <property type="project" value="UniProtKB-KW"/>
</dbReference>
<organism evidence="20 21">
    <name type="scientific">Candidatus Roizmanbacteria bacterium CG_4_9_14_0_2_um_filter_39_13</name>
    <dbReference type="NCBI Taxonomy" id="1974839"/>
    <lineage>
        <taxon>Bacteria</taxon>
        <taxon>Candidatus Roizmaniibacteriota</taxon>
    </lineage>
</organism>
<evidence type="ECO:0000313" key="20">
    <source>
        <dbReference type="EMBL" id="PJC33178.1"/>
    </source>
</evidence>
<evidence type="ECO:0000256" key="10">
    <source>
        <dbReference type="ARBA" id="ARBA00022989"/>
    </source>
</evidence>
<dbReference type="EMBL" id="PFSC01000051">
    <property type="protein sequence ID" value="PJC33178.1"/>
    <property type="molecule type" value="Genomic_DNA"/>
</dbReference>
<evidence type="ECO:0000256" key="5">
    <source>
        <dbReference type="ARBA" id="ARBA00022679"/>
    </source>
</evidence>
<keyword evidence="13" id="KW-0594">Phospholipid biosynthesis</keyword>
<gene>
    <name evidence="20" type="ORF">CO051_01910</name>
</gene>
<keyword evidence="14" id="KW-1208">Phospholipid metabolism</keyword>
<accession>A0A2M8F1N6</accession>
<keyword evidence="4" id="KW-0444">Lipid biosynthesis</keyword>
<dbReference type="GO" id="GO:0005886">
    <property type="term" value="C:plasma membrane"/>
    <property type="evidence" value="ECO:0007669"/>
    <property type="project" value="UniProtKB-SubCell"/>
</dbReference>
<dbReference type="InterPro" id="IPR033717">
    <property type="entry name" value="UDPK"/>
</dbReference>
<protein>
    <recommendedName>
        <fullName evidence="22">Diacylglycerol kinase</fullName>
    </recommendedName>
</protein>
<evidence type="ECO:0000256" key="1">
    <source>
        <dbReference type="ARBA" id="ARBA00004651"/>
    </source>
</evidence>
<feature type="binding site" evidence="17">
    <location>
        <begin position="89"/>
        <end position="90"/>
    </location>
    <ligand>
        <name>ATP</name>
        <dbReference type="ChEBI" id="CHEBI:30616"/>
    </ligand>
</feature>
<evidence type="ECO:0000256" key="11">
    <source>
        <dbReference type="ARBA" id="ARBA00023098"/>
    </source>
</evidence>
<comment type="caution">
    <text evidence="20">The sequence shown here is derived from an EMBL/GenBank/DDBJ whole genome shotgun (WGS) entry which is preliminary data.</text>
</comment>
<dbReference type="Gene3D" id="1.10.287.3610">
    <property type="match status" value="1"/>
</dbReference>
<dbReference type="GO" id="GO:0046872">
    <property type="term" value="F:metal ion binding"/>
    <property type="evidence" value="ECO:0007669"/>
    <property type="project" value="UniProtKB-KW"/>
</dbReference>
<evidence type="ECO:0000256" key="3">
    <source>
        <dbReference type="ARBA" id="ARBA00022475"/>
    </source>
</evidence>
<evidence type="ECO:0000256" key="14">
    <source>
        <dbReference type="ARBA" id="ARBA00023264"/>
    </source>
</evidence>
<name>A0A2M8F1N6_9BACT</name>
<feature type="active site" description="Proton acceptor" evidence="15">
    <location>
        <position position="64"/>
    </location>
</feature>
<evidence type="ECO:0000256" key="6">
    <source>
        <dbReference type="ARBA" id="ARBA00022692"/>
    </source>
</evidence>
<comment type="similarity">
    <text evidence="2">Belongs to the bacterial diacylglycerol kinase family.</text>
</comment>
<evidence type="ECO:0000256" key="2">
    <source>
        <dbReference type="ARBA" id="ARBA00005967"/>
    </source>
</evidence>
<evidence type="ECO:0000256" key="19">
    <source>
        <dbReference type="SAM" id="Phobius"/>
    </source>
</evidence>
<keyword evidence="18" id="KW-0479">Metal-binding</keyword>
<evidence type="ECO:0000256" key="13">
    <source>
        <dbReference type="ARBA" id="ARBA00023209"/>
    </source>
</evidence>
<evidence type="ECO:0000256" key="7">
    <source>
        <dbReference type="ARBA" id="ARBA00022741"/>
    </source>
</evidence>
<evidence type="ECO:0000256" key="15">
    <source>
        <dbReference type="PIRSR" id="PIRSR600829-1"/>
    </source>
</evidence>
<keyword evidence="10 19" id="KW-1133">Transmembrane helix</keyword>
<feature type="binding site" evidence="18">
    <location>
        <position position="71"/>
    </location>
    <ligand>
        <name>a divalent metal cation</name>
        <dbReference type="ChEBI" id="CHEBI:60240"/>
    </ligand>
</feature>
<evidence type="ECO:0008006" key="22">
    <source>
        <dbReference type="Google" id="ProtNLM"/>
    </source>
</evidence>
<keyword evidence="5" id="KW-0808">Transferase</keyword>
<dbReference type="GO" id="GO:0008654">
    <property type="term" value="P:phospholipid biosynthetic process"/>
    <property type="evidence" value="ECO:0007669"/>
    <property type="project" value="UniProtKB-KW"/>
</dbReference>
<dbReference type="PANTHER" id="PTHR34299">
    <property type="entry name" value="DIACYLGLYCEROL KINASE"/>
    <property type="match status" value="1"/>
</dbReference>
<dbReference type="PANTHER" id="PTHR34299:SF1">
    <property type="entry name" value="DIACYLGLYCEROL KINASE"/>
    <property type="match status" value="1"/>
</dbReference>
<evidence type="ECO:0000313" key="21">
    <source>
        <dbReference type="Proteomes" id="UP000231383"/>
    </source>
</evidence>
<dbReference type="InterPro" id="IPR036945">
    <property type="entry name" value="DAGK_sf"/>
</dbReference>
<keyword evidence="6 19" id="KW-0812">Transmembrane</keyword>
<proteinExistence type="inferred from homology"/>
<evidence type="ECO:0000256" key="18">
    <source>
        <dbReference type="PIRSR" id="PIRSR600829-4"/>
    </source>
</evidence>
<dbReference type="Proteomes" id="UP000231383">
    <property type="component" value="Unassembled WGS sequence"/>
</dbReference>